<proteinExistence type="predicted"/>
<feature type="compositionally biased region" description="Basic and acidic residues" evidence="1">
    <location>
        <begin position="91"/>
        <end position="123"/>
    </location>
</feature>
<comment type="caution">
    <text evidence="2">The sequence shown here is derived from an EMBL/GenBank/DDBJ whole genome shotgun (WGS) entry which is preliminary data.</text>
</comment>
<name>A0AAP5H6B9_PAEAM</name>
<protein>
    <submittedName>
        <fullName evidence="2">Uncharacterized protein</fullName>
    </submittedName>
</protein>
<organism evidence="2 3">
    <name type="scientific">Paenibacillus amylolyticus</name>
    <dbReference type="NCBI Taxonomy" id="1451"/>
    <lineage>
        <taxon>Bacteria</taxon>
        <taxon>Bacillati</taxon>
        <taxon>Bacillota</taxon>
        <taxon>Bacilli</taxon>
        <taxon>Bacillales</taxon>
        <taxon>Paenibacillaceae</taxon>
        <taxon>Paenibacillus</taxon>
    </lineage>
</organism>
<accession>A0AAP5H6B9</accession>
<dbReference type="Proteomes" id="UP001254832">
    <property type="component" value="Unassembled WGS sequence"/>
</dbReference>
<reference evidence="2" key="1">
    <citation type="submission" date="2023-07" db="EMBL/GenBank/DDBJ databases">
        <title>Sorghum-associated microbial communities from plants grown in Nebraska, USA.</title>
        <authorList>
            <person name="Schachtman D."/>
        </authorList>
    </citation>
    <scope>NUCLEOTIDE SEQUENCE</scope>
    <source>
        <strain evidence="2">BE80</strain>
    </source>
</reference>
<dbReference type="AlphaFoldDB" id="A0AAP5H6B9"/>
<evidence type="ECO:0000256" key="1">
    <source>
        <dbReference type="SAM" id="MobiDB-lite"/>
    </source>
</evidence>
<feature type="region of interest" description="Disordered" evidence="1">
    <location>
        <begin position="81"/>
        <end position="123"/>
    </location>
</feature>
<dbReference type="RefSeq" id="WP_056695818.1">
    <property type="nucleotide sequence ID" value="NZ_JAVDTR010000011.1"/>
</dbReference>
<gene>
    <name evidence="2" type="ORF">J2W91_004047</name>
</gene>
<dbReference type="EMBL" id="JAVDTR010000011">
    <property type="protein sequence ID" value="MDR6725548.1"/>
    <property type="molecule type" value="Genomic_DNA"/>
</dbReference>
<evidence type="ECO:0000313" key="3">
    <source>
        <dbReference type="Proteomes" id="UP001254832"/>
    </source>
</evidence>
<sequence length="123" mass="13897">MVFKDGRPDFSPWKEFEIEFKPGELNGTQKDFDLVYEKLVEMGMAKNKAQAKKLLKDELELTPDHFSETVIQMILSKIHGNVPHKGSASDMRNKADAIDQTTKEKDIKEDTKKGGAPKDDDDG</sequence>
<evidence type="ECO:0000313" key="2">
    <source>
        <dbReference type="EMBL" id="MDR6725548.1"/>
    </source>
</evidence>